<dbReference type="EMBL" id="GBXM01058955">
    <property type="protein sequence ID" value="JAH49622.1"/>
    <property type="molecule type" value="Transcribed_RNA"/>
</dbReference>
<sequence length="21" mass="2123">MALSVIGDSLSLLCSATTKVL</sequence>
<accession>A0A0E9T865</accession>
<reference evidence="1" key="2">
    <citation type="journal article" date="2015" name="Fish Shellfish Immunol.">
        <title>Early steps in the European eel (Anguilla anguilla)-Vibrio vulnificus interaction in the gills: Role of the RtxA13 toxin.</title>
        <authorList>
            <person name="Callol A."/>
            <person name="Pajuelo D."/>
            <person name="Ebbesson L."/>
            <person name="Teles M."/>
            <person name="MacKenzie S."/>
            <person name="Amaro C."/>
        </authorList>
    </citation>
    <scope>NUCLEOTIDE SEQUENCE</scope>
</reference>
<evidence type="ECO:0000313" key="1">
    <source>
        <dbReference type="EMBL" id="JAH49622.1"/>
    </source>
</evidence>
<reference evidence="1" key="1">
    <citation type="submission" date="2014-11" db="EMBL/GenBank/DDBJ databases">
        <authorList>
            <person name="Amaro Gonzalez C."/>
        </authorList>
    </citation>
    <scope>NUCLEOTIDE SEQUENCE</scope>
</reference>
<protein>
    <submittedName>
        <fullName evidence="1">Uncharacterized protein</fullName>
    </submittedName>
</protein>
<proteinExistence type="predicted"/>
<organism evidence="1">
    <name type="scientific">Anguilla anguilla</name>
    <name type="common">European freshwater eel</name>
    <name type="synonym">Muraena anguilla</name>
    <dbReference type="NCBI Taxonomy" id="7936"/>
    <lineage>
        <taxon>Eukaryota</taxon>
        <taxon>Metazoa</taxon>
        <taxon>Chordata</taxon>
        <taxon>Craniata</taxon>
        <taxon>Vertebrata</taxon>
        <taxon>Euteleostomi</taxon>
        <taxon>Actinopterygii</taxon>
        <taxon>Neopterygii</taxon>
        <taxon>Teleostei</taxon>
        <taxon>Anguilliformes</taxon>
        <taxon>Anguillidae</taxon>
        <taxon>Anguilla</taxon>
    </lineage>
</organism>
<dbReference type="AlphaFoldDB" id="A0A0E9T865"/>
<name>A0A0E9T865_ANGAN</name>